<sequence>MAVVTNSKVLLYLNCCARGCANEPICNCKLLAVGVEQLGLNIIFHIMY</sequence>
<dbReference type="EMBL" id="GBRH01239711">
    <property type="protein sequence ID" value="JAD58184.1"/>
    <property type="molecule type" value="Transcribed_RNA"/>
</dbReference>
<reference evidence="1" key="2">
    <citation type="journal article" date="2015" name="Data Brief">
        <title>Shoot transcriptome of the giant reed, Arundo donax.</title>
        <authorList>
            <person name="Barrero R.A."/>
            <person name="Guerrero F.D."/>
            <person name="Moolhuijzen P."/>
            <person name="Goolsby J.A."/>
            <person name="Tidwell J."/>
            <person name="Bellgard S.E."/>
            <person name="Bellgard M.I."/>
        </authorList>
    </citation>
    <scope>NUCLEOTIDE SEQUENCE</scope>
    <source>
        <tissue evidence="1">Shoot tissue taken approximately 20 cm above the soil surface</tissue>
    </source>
</reference>
<protein>
    <submittedName>
        <fullName evidence="1">Uncharacterized protein</fullName>
    </submittedName>
</protein>
<dbReference type="AlphaFoldDB" id="A0A0A9B2I3"/>
<proteinExistence type="predicted"/>
<evidence type="ECO:0000313" key="1">
    <source>
        <dbReference type="EMBL" id="JAD58184.1"/>
    </source>
</evidence>
<reference evidence="1" key="1">
    <citation type="submission" date="2014-09" db="EMBL/GenBank/DDBJ databases">
        <authorList>
            <person name="Magalhaes I.L.F."/>
            <person name="Oliveira U."/>
            <person name="Santos F.R."/>
            <person name="Vidigal T.H.D.A."/>
            <person name="Brescovit A.D."/>
            <person name="Santos A.J."/>
        </authorList>
    </citation>
    <scope>NUCLEOTIDE SEQUENCE</scope>
    <source>
        <tissue evidence="1">Shoot tissue taken approximately 20 cm above the soil surface</tissue>
    </source>
</reference>
<accession>A0A0A9B2I3</accession>
<organism evidence="1">
    <name type="scientific">Arundo donax</name>
    <name type="common">Giant reed</name>
    <name type="synonym">Donax arundinaceus</name>
    <dbReference type="NCBI Taxonomy" id="35708"/>
    <lineage>
        <taxon>Eukaryota</taxon>
        <taxon>Viridiplantae</taxon>
        <taxon>Streptophyta</taxon>
        <taxon>Embryophyta</taxon>
        <taxon>Tracheophyta</taxon>
        <taxon>Spermatophyta</taxon>
        <taxon>Magnoliopsida</taxon>
        <taxon>Liliopsida</taxon>
        <taxon>Poales</taxon>
        <taxon>Poaceae</taxon>
        <taxon>PACMAD clade</taxon>
        <taxon>Arundinoideae</taxon>
        <taxon>Arundineae</taxon>
        <taxon>Arundo</taxon>
    </lineage>
</organism>
<name>A0A0A9B2I3_ARUDO</name>